<evidence type="ECO:0000313" key="4">
    <source>
        <dbReference type="WBParaSite" id="SPAL_0000688600.1"/>
    </source>
</evidence>
<reference evidence="4" key="1">
    <citation type="submission" date="2017-02" db="UniProtKB">
        <authorList>
            <consortium name="WormBaseParasite"/>
        </authorList>
    </citation>
    <scope>IDENTIFICATION</scope>
</reference>
<dbReference type="Pfam" id="PF00188">
    <property type="entry name" value="CAP"/>
    <property type="match status" value="1"/>
</dbReference>
<proteinExistence type="predicted"/>
<feature type="compositionally biased region" description="Low complexity" evidence="1">
    <location>
        <begin position="126"/>
        <end position="138"/>
    </location>
</feature>
<feature type="compositionally biased region" description="Low complexity" evidence="1">
    <location>
        <begin position="91"/>
        <end position="119"/>
    </location>
</feature>
<feature type="compositionally biased region" description="Polar residues" evidence="1">
    <location>
        <begin position="80"/>
        <end position="90"/>
    </location>
</feature>
<protein>
    <submittedName>
        <fullName evidence="4">SCP domain-containing protein</fullName>
    </submittedName>
</protein>
<organism evidence="3 4">
    <name type="scientific">Strongyloides papillosus</name>
    <name type="common">Intestinal threadworm</name>
    <dbReference type="NCBI Taxonomy" id="174720"/>
    <lineage>
        <taxon>Eukaryota</taxon>
        <taxon>Metazoa</taxon>
        <taxon>Ecdysozoa</taxon>
        <taxon>Nematoda</taxon>
        <taxon>Chromadorea</taxon>
        <taxon>Rhabditida</taxon>
        <taxon>Tylenchina</taxon>
        <taxon>Panagrolaimomorpha</taxon>
        <taxon>Strongyloidoidea</taxon>
        <taxon>Strongyloididae</taxon>
        <taxon>Strongyloides</taxon>
    </lineage>
</organism>
<dbReference type="WBParaSite" id="SPAL_0000688600.1">
    <property type="protein sequence ID" value="SPAL_0000688600.1"/>
    <property type="gene ID" value="SPAL_0000688600"/>
</dbReference>
<dbReference type="SUPFAM" id="SSF55797">
    <property type="entry name" value="PR-1-like"/>
    <property type="match status" value="1"/>
</dbReference>
<dbReference type="InterPro" id="IPR035940">
    <property type="entry name" value="CAP_sf"/>
</dbReference>
<accession>A0A0N5BLU0</accession>
<feature type="domain" description="SCP" evidence="2">
    <location>
        <begin position="153"/>
        <end position="260"/>
    </location>
</feature>
<evidence type="ECO:0000313" key="3">
    <source>
        <dbReference type="Proteomes" id="UP000046392"/>
    </source>
</evidence>
<sequence>MIGSLTANDRVNYVNKKQDNVHSIQNKFKKVNLRKPLNLRTTTGRKLLHRRTTPRGTALRKTSPRKPLTPTTTRKVLPNNKPSTKKSVLPTTRPQQKPKTTTTRKTQTSKATKSSTIKPTIDKSKTSPLMTTTSVTTTPKHNDLSKYINKSINDINELRVKYGRKQLDVDNQLAGEAQNYSDNYVKNNGTLEPSENEGMLEYIYFNNELNNFDAVNYWARNDDNEEIDDSWEKFLHPEFGQLIAKNATHIGCGIDKTTHFIALFCKIHPAWNADEDDY</sequence>
<dbReference type="InterPro" id="IPR014044">
    <property type="entry name" value="CAP_dom"/>
</dbReference>
<evidence type="ECO:0000256" key="1">
    <source>
        <dbReference type="SAM" id="MobiDB-lite"/>
    </source>
</evidence>
<dbReference type="Gene3D" id="3.40.33.10">
    <property type="entry name" value="CAP"/>
    <property type="match status" value="1"/>
</dbReference>
<dbReference type="AlphaFoldDB" id="A0A0N5BLU0"/>
<dbReference type="STRING" id="174720.A0A0N5BLU0"/>
<name>A0A0N5BLU0_STREA</name>
<evidence type="ECO:0000259" key="2">
    <source>
        <dbReference type="Pfam" id="PF00188"/>
    </source>
</evidence>
<dbReference type="Proteomes" id="UP000046392">
    <property type="component" value="Unplaced"/>
</dbReference>
<keyword evidence="3" id="KW-1185">Reference proteome</keyword>
<feature type="compositionally biased region" description="Low complexity" evidence="1">
    <location>
        <begin position="65"/>
        <end position="75"/>
    </location>
</feature>
<feature type="region of interest" description="Disordered" evidence="1">
    <location>
        <begin position="35"/>
        <end position="138"/>
    </location>
</feature>